<gene>
    <name evidence="1" type="ordered locus">Ta0424</name>
</gene>
<dbReference type="EMBL" id="AL445064">
    <property type="protein sequence ID" value="CAC11566.1"/>
    <property type="molecule type" value="Genomic_DNA"/>
</dbReference>
<proteinExistence type="predicted"/>
<dbReference type="InParanoid" id="Q9HL16"/>
<dbReference type="AlphaFoldDB" id="Q9HL16"/>
<sequence length="149" mass="16250">MIDMAKKIDQVEMQESVQSEKEILEYLMDLASSLRSSGLLDMIKALADNKNDILSILSREAAEETNRRFLDNALIMYLFVSSLDTEMLTKITNGIIEAINGAKKQREHAGLSLMKINAMMKNPEVAAGLRVLFAIIGSLGGGNGGDGSK</sequence>
<keyword evidence="2" id="KW-1185">Reference proteome</keyword>
<dbReference type="eggNOG" id="arCOG07741">
    <property type="taxonomic scope" value="Archaea"/>
</dbReference>
<protein>
    <recommendedName>
        <fullName evidence="3">DUF1641 domain-containing protein</fullName>
    </recommendedName>
</protein>
<dbReference type="PaxDb" id="273075-Ta0424"/>
<organism evidence="1 2">
    <name type="scientific">Thermoplasma acidophilum (strain ATCC 25905 / DSM 1728 / JCM 9062 / NBRC 15155 / AMRC-C165)</name>
    <dbReference type="NCBI Taxonomy" id="273075"/>
    <lineage>
        <taxon>Archaea</taxon>
        <taxon>Methanobacteriati</taxon>
        <taxon>Thermoplasmatota</taxon>
        <taxon>Thermoplasmata</taxon>
        <taxon>Thermoplasmatales</taxon>
        <taxon>Thermoplasmataceae</taxon>
        <taxon>Thermoplasma</taxon>
    </lineage>
</organism>
<dbReference type="STRING" id="273075.gene:9571643"/>
<dbReference type="InterPro" id="IPR012440">
    <property type="entry name" value="DUF1641"/>
</dbReference>
<dbReference type="EnsemblBacteria" id="CAC11566">
    <property type="protein sequence ID" value="CAC11566"/>
    <property type="gene ID" value="CAC11566"/>
</dbReference>
<dbReference type="KEGG" id="tac:Ta0424"/>
<dbReference type="PANTHER" id="PTHR38433">
    <property type="match status" value="1"/>
</dbReference>
<name>Q9HL16_THEAC</name>
<evidence type="ECO:0008006" key="3">
    <source>
        <dbReference type="Google" id="ProtNLM"/>
    </source>
</evidence>
<dbReference type="Pfam" id="PF07849">
    <property type="entry name" value="DUF1641"/>
    <property type="match status" value="1"/>
</dbReference>
<reference evidence="1 2" key="1">
    <citation type="journal article" date="2000" name="Nature">
        <title>The genome sequence of the thermoacidophilic scavenger Thermoplasma acidophilum.</title>
        <authorList>
            <person name="Ruepp A."/>
            <person name="Graml W."/>
            <person name="Santos-Martinez M.L."/>
            <person name="Koretke K.K."/>
            <person name="Volker C."/>
            <person name="Mewes H.W."/>
            <person name="Frishman D."/>
            <person name="Stocker S."/>
            <person name="Lupas A.N."/>
            <person name="Baumeister W."/>
        </authorList>
    </citation>
    <scope>NUCLEOTIDE SEQUENCE [LARGE SCALE GENOMIC DNA]</scope>
    <source>
        <strain evidence="2">ATCC 25905 / DSM 1728 / JCM 9062 / NBRC 15155 / AMRC-C165</strain>
    </source>
</reference>
<evidence type="ECO:0000313" key="1">
    <source>
        <dbReference type="EMBL" id="CAC11566.1"/>
    </source>
</evidence>
<dbReference type="HOGENOM" id="CLU_1745632_0_0_2"/>
<evidence type="ECO:0000313" key="2">
    <source>
        <dbReference type="Proteomes" id="UP000001024"/>
    </source>
</evidence>
<dbReference type="Proteomes" id="UP000001024">
    <property type="component" value="Chromosome"/>
</dbReference>
<dbReference type="PANTHER" id="PTHR38433:SF1">
    <property type="entry name" value="DUF1641 DOMAIN-CONTAINING PROTEIN"/>
    <property type="match status" value="1"/>
</dbReference>
<accession>Q9HL16</accession>